<dbReference type="PIRSF" id="PIRSF036427">
    <property type="entry name" value="Precrrn-2_mtase"/>
    <property type="match status" value="1"/>
</dbReference>
<dbReference type="UniPathway" id="UPA00148"/>
<dbReference type="GO" id="GO:0032259">
    <property type="term" value="P:methylation"/>
    <property type="evidence" value="ECO:0007669"/>
    <property type="project" value="UniProtKB-KW"/>
</dbReference>
<dbReference type="InterPro" id="IPR014776">
    <property type="entry name" value="4pyrrole_Mease_sub2"/>
</dbReference>
<evidence type="ECO:0000256" key="5">
    <source>
        <dbReference type="ARBA" id="ARBA00022679"/>
    </source>
</evidence>
<accession>A0A3N1XTX1</accession>
<dbReference type="NCBIfam" id="TIGR01467">
    <property type="entry name" value="cobI_cbiL"/>
    <property type="match status" value="1"/>
</dbReference>
<dbReference type="Gene3D" id="3.40.1010.10">
    <property type="entry name" value="Cobalt-precorrin-4 Transmethylase, Domain 1"/>
    <property type="match status" value="1"/>
</dbReference>
<keyword evidence="4 9" id="KW-0489">Methyltransferase</keyword>
<dbReference type="CDD" id="cd11645">
    <property type="entry name" value="Precorrin_2_C20_MT"/>
    <property type="match status" value="1"/>
</dbReference>
<evidence type="ECO:0000313" key="9">
    <source>
        <dbReference type="EMBL" id="ROR28317.1"/>
    </source>
</evidence>
<keyword evidence="3" id="KW-0169">Cobalamin biosynthesis</keyword>
<dbReference type="PANTHER" id="PTHR43467:SF2">
    <property type="entry name" value="COBALT-PRECORRIN-2 C(20)-METHYLTRANSFERASE"/>
    <property type="match status" value="1"/>
</dbReference>
<dbReference type="GO" id="GO:0009236">
    <property type="term" value="P:cobalamin biosynthetic process"/>
    <property type="evidence" value="ECO:0007669"/>
    <property type="project" value="UniProtKB-UniRule"/>
</dbReference>
<evidence type="ECO:0000256" key="4">
    <source>
        <dbReference type="ARBA" id="ARBA00022603"/>
    </source>
</evidence>
<evidence type="ECO:0000256" key="3">
    <source>
        <dbReference type="ARBA" id="ARBA00022573"/>
    </source>
</evidence>
<evidence type="ECO:0000313" key="10">
    <source>
        <dbReference type="Proteomes" id="UP000273083"/>
    </source>
</evidence>
<dbReference type="InterPro" id="IPR014777">
    <property type="entry name" value="4pyrrole_Mease_sub1"/>
</dbReference>
<dbReference type="InterPro" id="IPR012382">
    <property type="entry name" value="CobI/CbiL"/>
</dbReference>
<dbReference type="Pfam" id="PF00590">
    <property type="entry name" value="TP_methylase"/>
    <property type="match status" value="1"/>
</dbReference>
<dbReference type="PANTHER" id="PTHR43467">
    <property type="entry name" value="COBALT-PRECORRIN-2 C(20)-METHYLTRANSFERASE"/>
    <property type="match status" value="1"/>
</dbReference>
<protein>
    <submittedName>
        <fullName evidence="9">Precorrin-2/cobalt-factor-2 C20-methyltransferase</fullName>
    </submittedName>
</protein>
<dbReference type="OrthoDB" id="9804789at2"/>
<dbReference type="EMBL" id="RJVG01000005">
    <property type="protein sequence ID" value="ROR28317.1"/>
    <property type="molecule type" value="Genomic_DNA"/>
</dbReference>
<dbReference type="GO" id="GO:0030788">
    <property type="term" value="F:precorrin-2 C20-methyltransferase activity"/>
    <property type="evidence" value="ECO:0007669"/>
    <property type="project" value="InterPro"/>
</dbReference>
<dbReference type="InterPro" id="IPR035996">
    <property type="entry name" value="4pyrrol_Methylase_sf"/>
</dbReference>
<gene>
    <name evidence="9" type="ORF">EDD66_105258</name>
</gene>
<sequence>MSGILYGVGVGPGDPELLTLKALNKIKMSQTIILPVAHKKECHAYNIVAGIYPEIEGKEIICLPFPMIKDKEILKKAHDEIFKAVKEELESGKKVSFLTIGDPTIYSTYMYLHQRMVKEGYEAYIINGIPSFCAAAGVLNIPLGENKEEIHIIPGSYDVEEAILLKGTKIFMKSGKQLIKLKEALLELEKSHKYSIYGISNCGMENEIVYKRLQDIGEDSGYLTIVIVKENN</sequence>
<evidence type="ECO:0000256" key="6">
    <source>
        <dbReference type="ARBA" id="ARBA00022691"/>
    </source>
</evidence>
<keyword evidence="5 9" id="KW-0808">Transferase</keyword>
<evidence type="ECO:0000256" key="2">
    <source>
        <dbReference type="ARBA" id="ARBA00005879"/>
    </source>
</evidence>
<dbReference type="Gene3D" id="3.30.950.10">
    <property type="entry name" value="Methyltransferase, Cobalt-precorrin-4 Transmethylase, Domain 2"/>
    <property type="match status" value="1"/>
</dbReference>
<comment type="caution">
    <text evidence="9">The sequence shown here is derived from an EMBL/GenBank/DDBJ whole genome shotgun (WGS) entry which is preliminary data.</text>
</comment>
<keyword evidence="6" id="KW-0949">S-adenosyl-L-methionine</keyword>
<dbReference type="Proteomes" id="UP000273083">
    <property type="component" value="Unassembled WGS sequence"/>
</dbReference>
<dbReference type="AlphaFoldDB" id="A0A3N1XTX1"/>
<name>A0A3N1XTX1_9FIRM</name>
<dbReference type="InterPro" id="IPR000878">
    <property type="entry name" value="4pyrrol_Mease"/>
</dbReference>
<evidence type="ECO:0000256" key="7">
    <source>
        <dbReference type="PIRNR" id="PIRNR036427"/>
    </source>
</evidence>
<feature type="domain" description="Tetrapyrrole methylase" evidence="8">
    <location>
        <begin position="5"/>
        <end position="211"/>
    </location>
</feature>
<evidence type="ECO:0000259" key="8">
    <source>
        <dbReference type="Pfam" id="PF00590"/>
    </source>
</evidence>
<keyword evidence="10" id="KW-1185">Reference proteome</keyword>
<dbReference type="RefSeq" id="WP_123609488.1">
    <property type="nucleotide sequence ID" value="NZ_RJVG01000005.1"/>
</dbReference>
<proteinExistence type="inferred from homology"/>
<evidence type="ECO:0000256" key="1">
    <source>
        <dbReference type="ARBA" id="ARBA00004953"/>
    </source>
</evidence>
<reference evidence="9 10" key="1">
    <citation type="submission" date="2018-11" db="EMBL/GenBank/DDBJ databases">
        <title>Genomic Encyclopedia of Type Strains, Phase IV (KMG-IV): sequencing the most valuable type-strain genomes for metagenomic binning, comparative biology and taxonomic classification.</title>
        <authorList>
            <person name="Goeker M."/>
        </authorList>
    </citation>
    <scope>NUCLEOTIDE SEQUENCE [LARGE SCALE GENOMIC DNA]</scope>
    <source>
        <strain evidence="9 10">DSM 26537</strain>
    </source>
</reference>
<comment type="similarity">
    <text evidence="2 7">Belongs to the precorrin methyltransferase family.</text>
</comment>
<organism evidence="9 10">
    <name type="scientific">Mobilisporobacter senegalensis</name>
    <dbReference type="NCBI Taxonomy" id="1329262"/>
    <lineage>
        <taxon>Bacteria</taxon>
        <taxon>Bacillati</taxon>
        <taxon>Bacillota</taxon>
        <taxon>Clostridia</taxon>
        <taxon>Lachnospirales</taxon>
        <taxon>Lachnospiraceae</taxon>
        <taxon>Mobilisporobacter</taxon>
    </lineage>
</organism>
<dbReference type="SUPFAM" id="SSF53790">
    <property type="entry name" value="Tetrapyrrole methylase"/>
    <property type="match status" value="1"/>
</dbReference>
<comment type="pathway">
    <text evidence="1">Cofactor biosynthesis; adenosylcobalamin biosynthesis.</text>
</comment>
<dbReference type="InterPro" id="IPR006364">
    <property type="entry name" value="CobI/CbiL/CobIJ_dom"/>
</dbReference>